<protein>
    <submittedName>
        <fullName evidence="2">Uncharacterized protein</fullName>
    </submittedName>
</protein>
<proteinExistence type="predicted"/>
<keyword evidence="1" id="KW-0560">Oxidoreductase</keyword>
<accession>A0ABY6V057</accession>
<organism evidence="2 3">
    <name type="scientific">Bionectria ochroleuca</name>
    <name type="common">Gliocladium roseum</name>
    <dbReference type="NCBI Taxonomy" id="29856"/>
    <lineage>
        <taxon>Eukaryota</taxon>
        <taxon>Fungi</taxon>
        <taxon>Dikarya</taxon>
        <taxon>Ascomycota</taxon>
        <taxon>Pezizomycotina</taxon>
        <taxon>Sordariomycetes</taxon>
        <taxon>Hypocreomycetidae</taxon>
        <taxon>Hypocreales</taxon>
        <taxon>Bionectriaceae</taxon>
        <taxon>Clonostachys</taxon>
    </lineage>
</organism>
<sequence>PFTMSARPRDLPLHANAENCTDRTFIVTGANSGLGYEVTKHLIAAGASKVIMAVRNVDSGKAAKRQIEAELGRGNIAAEIWPIDLASYTSVKAFASRATNELSRIDALVENAGVFDFKRIMVQGHLSTVTVNVISPFLLAVLLLPKLKETAEACRLPPHVVFVGSSYGFKNEEEWTLIKDDPLAKMDANGLSEVPVDTHQTYSLSKLVVIMGARQLAQRFPVSSNGVVINAVAPGLCMTNLARNGPPEFQNEMAKRVEMYGRTAEQGSRTLLHAAFAGKDSHGRYLDSCQIADDRLPDWMTNVEGIVSETNTWNAIVAELEVAEPGIVENVLKVKV</sequence>
<reference evidence="2 3" key="1">
    <citation type="submission" date="2019-06" db="EMBL/GenBank/DDBJ databases">
        <authorList>
            <person name="Broberg M."/>
        </authorList>
    </citation>
    <scope>NUCLEOTIDE SEQUENCE [LARGE SCALE GENOMIC DNA]</scope>
</reference>
<gene>
    <name evidence="2" type="ORF">CLO192961_LOCUS451943</name>
</gene>
<comment type="caution">
    <text evidence="2">The sequence shown here is derived from an EMBL/GenBank/DDBJ whole genome shotgun (WGS) entry which is preliminary data.</text>
</comment>
<evidence type="ECO:0000313" key="2">
    <source>
        <dbReference type="EMBL" id="VUC36758.1"/>
    </source>
</evidence>
<dbReference type="InterPro" id="IPR002347">
    <property type="entry name" value="SDR_fam"/>
</dbReference>
<dbReference type="PANTHER" id="PTHR43157">
    <property type="entry name" value="PHOSPHATIDYLINOSITOL-GLYCAN BIOSYNTHESIS CLASS F PROTEIN-RELATED"/>
    <property type="match status" value="1"/>
</dbReference>
<keyword evidence="3" id="KW-1185">Reference proteome</keyword>
<dbReference type="Proteomes" id="UP000766486">
    <property type="component" value="Unassembled WGS sequence"/>
</dbReference>
<dbReference type="PANTHER" id="PTHR43157:SF61">
    <property type="entry name" value="DEHYDROGENASE_REDUCTASE FAMILY PROTEIN, PUTATIVE (AFU_ORTHOLOGUE AFUA_3G01250)-RELATED"/>
    <property type="match status" value="1"/>
</dbReference>
<dbReference type="SUPFAM" id="SSF51735">
    <property type="entry name" value="NAD(P)-binding Rossmann-fold domains"/>
    <property type="match status" value="1"/>
</dbReference>
<evidence type="ECO:0000313" key="3">
    <source>
        <dbReference type="Proteomes" id="UP000766486"/>
    </source>
</evidence>
<name>A0ABY6V057_BIOOC</name>
<dbReference type="PRINTS" id="PR00081">
    <property type="entry name" value="GDHRDH"/>
</dbReference>
<feature type="non-terminal residue" evidence="2">
    <location>
        <position position="1"/>
    </location>
</feature>
<dbReference type="Pfam" id="PF00106">
    <property type="entry name" value="adh_short"/>
    <property type="match status" value="1"/>
</dbReference>
<dbReference type="InterPro" id="IPR036291">
    <property type="entry name" value="NAD(P)-bd_dom_sf"/>
</dbReference>
<dbReference type="EMBL" id="CABFNS010000933">
    <property type="protein sequence ID" value="VUC36758.1"/>
    <property type="molecule type" value="Genomic_DNA"/>
</dbReference>
<evidence type="ECO:0000256" key="1">
    <source>
        <dbReference type="ARBA" id="ARBA00023002"/>
    </source>
</evidence>
<dbReference type="Gene3D" id="3.40.50.720">
    <property type="entry name" value="NAD(P)-binding Rossmann-like Domain"/>
    <property type="match status" value="1"/>
</dbReference>